<dbReference type="Gene3D" id="3.30.230.10">
    <property type="match status" value="1"/>
</dbReference>
<dbReference type="OrthoDB" id="10263226at2759"/>
<feature type="region of interest" description="Disordered" evidence="3">
    <location>
        <begin position="739"/>
        <end position="771"/>
    </location>
</feature>
<dbReference type="InterPro" id="IPR013507">
    <property type="entry name" value="DNA_mismatch_S5_2-like"/>
</dbReference>
<dbReference type="GO" id="GO:0140664">
    <property type="term" value="F:ATP-dependent DNA damage sensor activity"/>
    <property type="evidence" value="ECO:0007669"/>
    <property type="project" value="InterPro"/>
</dbReference>
<sequence>MIQSLDSSTIRRISSGQVITRVEDVVKELIENSIDAQATSIEVRLVGDGLTSIVVKDNGLGIPESDRPAMALRYHTSKLEDFGGLNKVETYGFRGEALNSICAISESTQITTKTSKDPVAINYSLDRTGKIVDSKPVGITEGTTVVVMMLFSHVPVRRQTAQKNSPKVGKAVQNLLTTYALAHPNIRFFLKLIYDNAAKLNFKSGEWILPSMKSQMQLLNELYGVEFTNNVEFFVWDTDKETSSLEIENENYDILDGPNDTKSKIVIEAILPKPDAKPPVIFKNSQSFIYVNNRPVIATRGEIKNIVSMIKSTYTEIACKHGWTANKKTPFMWINIRLPTYDYDINVEPSKNVAFFHKGERILSAVENLLTNVYGSCRTVSLEKEYSVGKVPNTGLADSSSTNLNLSPISSELLYLSSNEPPLADDIVDDSPSVYQRSPAQNDPELILLDADDPNEPLSKNQVVSDKRKGKITDHGSTTSQMSDQVTKKANKEKRNDGKASRSLEEWYKTAQTSDVPTTLSIVSTSSTPPCTNKDRRGSKSMTNHPQNDSTILSYDSINVAYEESDNDREHGFPSNKSNENSNQRKQKKNYPLGHTDSMDSSSSRRNSIDSNSNDDGPARKRSALDDTENIIRNMEGQIDNENSDDTYHENEGYTRKRTRTDETEDVPHSQGTSNDSCITSGDTRKASDPLYMNETQTETHMEFENGLEPNSADIMNAYEPTPPESIDEINIPERITLESEAGVNVSEQSRREPAGSRASPKKQSTLPKQGSGVRTIVIGQPTVDVLRSDDASNVSTNDDVNRCQETSKRKATQDARKALGLTDTLNHELRLAFVKQSICRKKNSLESSVKFTDGLSSITCLNKMDCGLWTLSRKLNDNIVNLLIVHGERIRELVTLQTLVTSTELLPTRKLTTPIDMELELLGSDRIISYLKSLSYDQIPDENGAGVWWNMINQKCVTANGVKIRWREDSVDYFSNLMQHLATNSSESKDVSLASTRSGQTMKILAGEAKQLVKQEDAKIAKRDDEMRSRIEESTIFLLRKMPNFGNGISYIDYNDHEPPLVMVERKSDDEVWYNDQMVVKLLWRYNAESDEITREI</sequence>
<proteinExistence type="inferred from homology"/>
<feature type="compositionally biased region" description="Low complexity" evidence="3">
    <location>
        <begin position="599"/>
        <end position="616"/>
    </location>
</feature>
<feature type="compositionally biased region" description="Polar residues" evidence="3">
    <location>
        <begin position="475"/>
        <end position="485"/>
    </location>
</feature>
<feature type="compositionally biased region" description="Polar residues" evidence="3">
    <location>
        <begin position="510"/>
        <end position="531"/>
    </location>
</feature>
<dbReference type="SUPFAM" id="SSF55874">
    <property type="entry name" value="ATPase domain of HSP90 chaperone/DNA topoisomerase II/histidine kinase"/>
    <property type="match status" value="1"/>
</dbReference>
<evidence type="ECO:0000256" key="3">
    <source>
        <dbReference type="SAM" id="MobiDB-lite"/>
    </source>
</evidence>
<name>A0A9N9HTJ8_9GLOM</name>
<feature type="region of interest" description="Disordered" evidence="3">
    <location>
        <begin position="790"/>
        <end position="815"/>
    </location>
</feature>
<feature type="compositionally biased region" description="Basic and acidic residues" evidence="3">
    <location>
        <begin position="646"/>
        <end position="668"/>
    </location>
</feature>
<dbReference type="GO" id="GO:0005524">
    <property type="term" value="F:ATP binding"/>
    <property type="evidence" value="ECO:0007669"/>
    <property type="project" value="InterPro"/>
</dbReference>
<dbReference type="AlphaFoldDB" id="A0A9N9HTJ8"/>
<dbReference type="InterPro" id="IPR014721">
    <property type="entry name" value="Ribsml_uS5_D2-typ_fold_subgr"/>
</dbReference>
<protein>
    <submittedName>
        <fullName evidence="5">16167_t:CDS:1</fullName>
    </submittedName>
</protein>
<dbReference type="InterPro" id="IPR038973">
    <property type="entry name" value="MutL/Mlh/Pms-like"/>
</dbReference>
<feature type="region of interest" description="Disordered" evidence="3">
    <location>
        <begin position="447"/>
        <end position="689"/>
    </location>
</feature>
<dbReference type="GO" id="GO:0032389">
    <property type="term" value="C:MutLalpha complex"/>
    <property type="evidence" value="ECO:0007669"/>
    <property type="project" value="TreeGrafter"/>
</dbReference>
<dbReference type="GO" id="GO:0016887">
    <property type="term" value="F:ATP hydrolysis activity"/>
    <property type="evidence" value="ECO:0007669"/>
    <property type="project" value="InterPro"/>
</dbReference>
<dbReference type="PANTHER" id="PTHR10073:SF54">
    <property type="entry name" value="PMS1 PROTEIN HOMOLOG 1"/>
    <property type="match status" value="1"/>
</dbReference>
<dbReference type="FunFam" id="3.30.565.10:FF:000017">
    <property type="entry name" value="PMS1 homolog 1, mismatch repair system component"/>
    <property type="match status" value="1"/>
</dbReference>
<dbReference type="EMBL" id="CAJVQA010011207">
    <property type="protein sequence ID" value="CAG8704945.1"/>
    <property type="molecule type" value="Genomic_DNA"/>
</dbReference>
<dbReference type="PROSITE" id="PS00058">
    <property type="entry name" value="DNA_MISMATCH_REPAIR_1"/>
    <property type="match status" value="1"/>
</dbReference>
<dbReference type="SMART" id="SM01340">
    <property type="entry name" value="DNA_mis_repair"/>
    <property type="match status" value="1"/>
</dbReference>
<evidence type="ECO:0000259" key="4">
    <source>
        <dbReference type="SMART" id="SM01340"/>
    </source>
</evidence>
<dbReference type="InterPro" id="IPR002099">
    <property type="entry name" value="MutL/Mlh/PMS"/>
</dbReference>
<feature type="domain" description="DNA mismatch repair protein S5" evidence="4">
    <location>
        <begin position="219"/>
        <end position="375"/>
    </location>
</feature>
<dbReference type="Proteomes" id="UP000789759">
    <property type="component" value="Unassembled WGS sequence"/>
</dbReference>
<dbReference type="SUPFAM" id="SSF54211">
    <property type="entry name" value="Ribosomal protein S5 domain 2-like"/>
    <property type="match status" value="1"/>
</dbReference>
<dbReference type="Pfam" id="PF13589">
    <property type="entry name" value="HATPase_c_3"/>
    <property type="match status" value="1"/>
</dbReference>
<keyword evidence="2" id="KW-0227">DNA damage</keyword>
<dbReference type="InterPro" id="IPR036890">
    <property type="entry name" value="HATPase_C_sf"/>
</dbReference>
<reference evidence="5" key="1">
    <citation type="submission" date="2021-06" db="EMBL/GenBank/DDBJ databases">
        <authorList>
            <person name="Kallberg Y."/>
            <person name="Tangrot J."/>
            <person name="Rosling A."/>
        </authorList>
    </citation>
    <scope>NUCLEOTIDE SEQUENCE</scope>
    <source>
        <strain evidence="5">FL966</strain>
    </source>
</reference>
<feature type="compositionally biased region" description="Polar residues" evidence="3">
    <location>
        <begin position="540"/>
        <end position="557"/>
    </location>
</feature>
<dbReference type="GO" id="GO:0030983">
    <property type="term" value="F:mismatched DNA binding"/>
    <property type="evidence" value="ECO:0007669"/>
    <property type="project" value="InterPro"/>
</dbReference>
<dbReference type="NCBIfam" id="TIGR00585">
    <property type="entry name" value="mutl"/>
    <property type="match status" value="1"/>
</dbReference>
<accession>A0A9N9HTJ8</accession>
<dbReference type="CDD" id="cd16926">
    <property type="entry name" value="HATPase_MutL-MLH-PMS-like"/>
    <property type="match status" value="1"/>
</dbReference>
<evidence type="ECO:0000313" key="6">
    <source>
        <dbReference type="Proteomes" id="UP000789759"/>
    </source>
</evidence>
<dbReference type="InterPro" id="IPR014762">
    <property type="entry name" value="DNA_mismatch_repair_CS"/>
</dbReference>
<keyword evidence="6" id="KW-1185">Reference proteome</keyword>
<dbReference type="InterPro" id="IPR020568">
    <property type="entry name" value="Ribosomal_Su5_D2-typ_SF"/>
</dbReference>
<dbReference type="PANTHER" id="PTHR10073">
    <property type="entry name" value="DNA MISMATCH REPAIR PROTEIN MLH, PMS, MUTL"/>
    <property type="match status" value="1"/>
</dbReference>
<dbReference type="GO" id="GO:0006298">
    <property type="term" value="P:mismatch repair"/>
    <property type="evidence" value="ECO:0007669"/>
    <property type="project" value="InterPro"/>
</dbReference>
<feature type="compositionally biased region" description="Basic and acidic residues" evidence="3">
    <location>
        <begin position="800"/>
        <end position="815"/>
    </location>
</feature>
<gene>
    <name evidence="5" type="ORF">CPELLU_LOCUS12019</name>
</gene>
<dbReference type="Gene3D" id="3.30.565.10">
    <property type="entry name" value="Histidine kinase-like ATPase, C-terminal domain"/>
    <property type="match status" value="1"/>
</dbReference>
<feature type="compositionally biased region" description="Polar residues" evidence="3">
    <location>
        <begin position="575"/>
        <end position="584"/>
    </location>
</feature>
<organism evidence="5 6">
    <name type="scientific">Cetraspora pellucida</name>
    <dbReference type="NCBI Taxonomy" id="1433469"/>
    <lineage>
        <taxon>Eukaryota</taxon>
        <taxon>Fungi</taxon>
        <taxon>Fungi incertae sedis</taxon>
        <taxon>Mucoromycota</taxon>
        <taxon>Glomeromycotina</taxon>
        <taxon>Glomeromycetes</taxon>
        <taxon>Diversisporales</taxon>
        <taxon>Gigasporaceae</taxon>
        <taxon>Cetraspora</taxon>
    </lineage>
</organism>
<feature type="compositionally biased region" description="Basic and acidic residues" evidence="3">
    <location>
        <begin position="465"/>
        <end position="474"/>
    </location>
</feature>
<evidence type="ECO:0000313" key="5">
    <source>
        <dbReference type="EMBL" id="CAG8704945.1"/>
    </source>
</evidence>
<comment type="caution">
    <text evidence="5">The sequence shown here is derived from an EMBL/GenBank/DDBJ whole genome shotgun (WGS) entry which is preliminary data.</text>
</comment>
<evidence type="ECO:0000256" key="1">
    <source>
        <dbReference type="ARBA" id="ARBA00006082"/>
    </source>
</evidence>
<dbReference type="Pfam" id="PF01119">
    <property type="entry name" value="DNA_mis_repair"/>
    <property type="match status" value="1"/>
</dbReference>
<feature type="compositionally biased region" description="Basic and acidic residues" evidence="3">
    <location>
        <begin position="493"/>
        <end position="508"/>
    </location>
</feature>
<evidence type="ECO:0000256" key="2">
    <source>
        <dbReference type="ARBA" id="ARBA00022763"/>
    </source>
</evidence>
<comment type="similarity">
    <text evidence="1">Belongs to the DNA mismatch repair MutL/HexB family.</text>
</comment>
<feature type="compositionally biased region" description="Polar residues" evidence="3">
    <location>
        <begin position="670"/>
        <end position="682"/>
    </location>
</feature>